<name>A0ABQ1HF74_9GAMM</name>
<evidence type="ECO:0000313" key="4">
    <source>
        <dbReference type="Proteomes" id="UP000623419"/>
    </source>
</evidence>
<accession>A0ABQ1HF74</accession>
<comment type="caution">
    <text evidence="3">The sequence shown here is derived from an EMBL/GenBank/DDBJ whole genome shotgun (WGS) entry which is preliminary data.</text>
</comment>
<dbReference type="RefSeq" id="WP_188662124.1">
    <property type="nucleotide sequence ID" value="NZ_BMKC01000001.1"/>
</dbReference>
<reference evidence="4" key="1">
    <citation type="journal article" date="2019" name="Int. J. Syst. Evol. Microbiol.">
        <title>The Global Catalogue of Microorganisms (GCM) 10K type strain sequencing project: providing services to taxonomists for standard genome sequencing and annotation.</title>
        <authorList>
            <consortium name="The Broad Institute Genomics Platform"/>
            <consortium name="The Broad Institute Genome Sequencing Center for Infectious Disease"/>
            <person name="Wu L."/>
            <person name="Ma J."/>
        </authorList>
    </citation>
    <scope>NUCLEOTIDE SEQUENCE [LARGE SCALE GENOMIC DNA]</scope>
    <source>
        <strain evidence="4">CGMCC 1.15905</strain>
    </source>
</reference>
<dbReference type="Pfam" id="PF09831">
    <property type="entry name" value="DUF2058"/>
    <property type="match status" value="1"/>
</dbReference>
<keyword evidence="4" id="KW-1185">Reference proteome</keyword>
<keyword evidence="1" id="KW-0175">Coiled coil</keyword>
<dbReference type="Proteomes" id="UP000623419">
    <property type="component" value="Unassembled WGS sequence"/>
</dbReference>
<protein>
    <recommendedName>
        <fullName evidence="5">DUF2058 domain-containing protein</fullName>
    </recommendedName>
</protein>
<evidence type="ECO:0008006" key="5">
    <source>
        <dbReference type="Google" id="ProtNLM"/>
    </source>
</evidence>
<evidence type="ECO:0000313" key="3">
    <source>
        <dbReference type="EMBL" id="GGA74943.1"/>
    </source>
</evidence>
<dbReference type="InterPro" id="IPR018636">
    <property type="entry name" value="DUF2058"/>
</dbReference>
<feature type="region of interest" description="Disordered" evidence="2">
    <location>
        <begin position="18"/>
        <end position="52"/>
    </location>
</feature>
<organism evidence="3 4">
    <name type="scientific">Arenimonas soli</name>
    <dbReference type="NCBI Taxonomy" id="2269504"/>
    <lineage>
        <taxon>Bacteria</taxon>
        <taxon>Pseudomonadati</taxon>
        <taxon>Pseudomonadota</taxon>
        <taxon>Gammaproteobacteria</taxon>
        <taxon>Lysobacterales</taxon>
        <taxon>Lysobacteraceae</taxon>
        <taxon>Arenimonas</taxon>
    </lineage>
</organism>
<feature type="compositionally biased region" description="Basic and acidic residues" evidence="2">
    <location>
        <begin position="21"/>
        <end position="52"/>
    </location>
</feature>
<sequence length="184" mass="20381">MAKPNPLQEQLLKAGLAKKSKMAEVARAQDKARHAKGSKDPDDIRREAERVREEKVARDRALAAEAKAKSQAAELKAQARQIIKDKKLPPAGDSEYRFTANGAIRTLLVNDELRRKLSAGHLVIARLDDRYVLLPRAAGDKVRERHASLIVLDHGLAAGSQADAPSSEDDAYYARFKVPDDLIW</sequence>
<gene>
    <name evidence="3" type="ORF">GCM10011521_11390</name>
</gene>
<feature type="coiled-coil region" evidence="1">
    <location>
        <begin position="58"/>
        <end position="85"/>
    </location>
</feature>
<proteinExistence type="predicted"/>
<evidence type="ECO:0000256" key="2">
    <source>
        <dbReference type="SAM" id="MobiDB-lite"/>
    </source>
</evidence>
<dbReference type="EMBL" id="BMKC01000001">
    <property type="protein sequence ID" value="GGA74943.1"/>
    <property type="molecule type" value="Genomic_DNA"/>
</dbReference>
<evidence type="ECO:0000256" key="1">
    <source>
        <dbReference type="SAM" id="Coils"/>
    </source>
</evidence>